<feature type="domain" description="Voltage-dependent calcium channel alpha-1 subunit IQ" evidence="1">
    <location>
        <begin position="14"/>
        <end position="67"/>
    </location>
</feature>
<name>A0A4Z2E898_9TELE</name>
<dbReference type="InterPro" id="IPR014873">
    <property type="entry name" value="VDCC_a1su_IQ"/>
</dbReference>
<sequence>MNMPIADDNSVHFTSTLMALIRTALEIQLASGVVAQRISDAVLRAELSGVWPGLSQRTLDLLVTPHTGLRAGGGVAGGVASS</sequence>
<evidence type="ECO:0000313" key="3">
    <source>
        <dbReference type="Proteomes" id="UP000314294"/>
    </source>
</evidence>
<comment type="caution">
    <text evidence="2">The sequence shown here is derived from an EMBL/GenBank/DDBJ whole genome shotgun (WGS) entry which is preliminary data.</text>
</comment>
<proteinExistence type="predicted"/>
<dbReference type="Pfam" id="PF08763">
    <property type="entry name" value="Ca_chan_IQ"/>
    <property type="match status" value="1"/>
</dbReference>
<keyword evidence="3" id="KW-1185">Reference proteome</keyword>
<evidence type="ECO:0000313" key="2">
    <source>
        <dbReference type="EMBL" id="TNN25019.1"/>
    </source>
</evidence>
<dbReference type="Proteomes" id="UP000314294">
    <property type="component" value="Unassembled WGS sequence"/>
</dbReference>
<accession>A0A4Z2E898</accession>
<dbReference type="Gene3D" id="6.10.250.2180">
    <property type="match status" value="1"/>
</dbReference>
<protein>
    <submittedName>
        <fullName evidence="2">Voltage-dependent P/Q-type calcium channel subunit alpha-1A</fullName>
    </submittedName>
</protein>
<reference evidence="2 3" key="1">
    <citation type="submission" date="2019-03" db="EMBL/GenBank/DDBJ databases">
        <title>First draft genome of Liparis tanakae, snailfish: a comprehensive survey of snailfish specific genes.</title>
        <authorList>
            <person name="Kim W."/>
            <person name="Song I."/>
            <person name="Jeong J.-H."/>
            <person name="Kim D."/>
            <person name="Kim S."/>
            <person name="Ryu S."/>
            <person name="Song J.Y."/>
            <person name="Lee S.K."/>
        </authorList>
    </citation>
    <scope>NUCLEOTIDE SEQUENCE [LARGE SCALE GENOMIC DNA]</scope>
    <source>
        <tissue evidence="2">Muscle</tissue>
    </source>
</reference>
<dbReference type="AlphaFoldDB" id="A0A4Z2E898"/>
<dbReference type="EMBL" id="SRLO01013680">
    <property type="protein sequence ID" value="TNN25019.1"/>
    <property type="molecule type" value="Genomic_DNA"/>
</dbReference>
<evidence type="ECO:0000259" key="1">
    <source>
        <dbReference type="Pfam" id="PF08763"/>
    </source>
</evidence>
<organism evidence="2 3">
    <name type="scientific">Liparis tanakae</name>
    <name type="common">Tanaka's snailfish</name>
    <dbReference type="NCBI Taxonomy" id="230148"/>
    <lineage>
        <taxon>Eukaryota</taxon>
        <taxon>Metazoa</taxon>
        <taxon>Chordata</taxon>
        <taxon>Craniata</taxon>
        <taxon>Vertebrata</taxon>
        <taxon>Euteleostomi</taxon>
        <taxon>Actinopterygii</taxon>
        <taxon>Neopterygii</taxon>
        <taxon>Teleostei</taxon>
        <taxon>Neoteleostei</taxon>
        <taxon>Acanthomorphata</taxon>
        <taxon>Eupercaria</taxon>
        <taxon>Perciformes</taxon>
        <taxon>Cottioidei</taxon>
        <taxon>Cottales</taxon>
        <taxon>Liparidae</taxon>
        <taxon>Liparis</taxon>
    </lineage>
</organism>
<gene>
    <name evidence="2" type="primary">Cacna1a_0</name>
    <name evidence="2" type="ORF">EYF80_064854</name>
</gene>
<dbReference type="OrthoDB" id="431720at2759"/>